<dbReference type="EMBL" id="JBDODL010005397">
    <property type="protein sequence ID" value="MES1923272.1"/>
    <property type="molecule type" value="Genomic_DNA"/>
</dbReference>
<feature type="compositionally biased region" description="Basic and acidic residues" evidence="1">
    <location>
        <begin position="53"/>
        <end position="68"/>
    </location>
</feature>
<proteinExistence type="predicted"/>
<comment type="caution">
    <text evidence="2">The sequence shown here is derived from an EMBL/GenBank/DDBJ whole genome shotgun (WGS) entry which is preliminary data.</text>
</comment>
<gene>
    <name evidence="2" type="ORF">MHBO_004818</name>
</gene>
<dbReference type="Proteomes" id="UP001439008">
    <property type="component" value="Unassembled WGS sequence"/>
</dbReference>
<keyword evidence="3" id="KW-1185">Reference proteome</keyword>
<evidence type="ECO:0000313" key="2">
    <source>
        <dbReference type="EMBL" id="MES1923272.1"/>
    </source>
</evidence>
<protein>
    <submittedName>
        <fullName evidence="2">Uncharacterized protein</fullName>
    </submittedName>
</protein>
<reference evidence="2 3" key="1">
    <citation type="journal article" date="2024" name="BMC Biol.">
        <title>Comparative genomics of Ascetosporea gives new insight into the evolutionary basis for animal parasitism in Rhizaria.</title>
        <authorList>
            <person name="Hiltunen Thoren M."/>
            <person name="Onut-Brannstrom I."/>
            <person name="Alfjorden A."/>
            <person name="Peckova H."/>
            <person name="Swords F."/>
            <person name="Hooper C."/>
            <person name="Holzer A.S."/>
            <person name="Bass D."/>
            <person name="Burki F."/>
        </authorList>
    </citation>
    <scope>NUCLEOTIDE SEQUENCE [LARGE SCALE GENOMIC DNA]</scope>
    <source>
        <strain evidence="2">20-A016</strain>
    </source>
</reference>
<sequence>MFSGTDRRKGRFPIKENAFSGIRHRFRVVKVDRRQFGLSQRKRGKPGQQSSHFQDDPLHKTAGAERRNGAAFLRTQRKMERLPEILCAVPGNLREKDWGRQYRLFDEQQKERLRKRVFWINF</sequence>
<organism evidence="2 3">
    <name type="scientific">Bonamia ostreae</name>
    <dbReference type="NCBI Taxonomy" id="126728"/>
    <lineage>
        <taxon>Eukaryota</taxon>
        <taxon>Sar</taxon>
        <taxon>Rhizaria</taxon>
        <taxon>Endomyxa</taxon>
        <taxon>Ascetosporea</taxon>
        <taxon>Haplosporida</taxon>
        <taxon>Bonamia</taxon>
    </lineage>
</organism>
<feature type="region of interest" description="Disordered" evidence="1">
    <location>
        <begin position="37"/>
        <end position="72"/>
    </location>
</feature>
<evidence type="ECO:0000313" key="3">
    <source>
        <dbReference type="Proteomes" id="UP001439008"/>
    </source>
</evidence>
<accession>A0ABV2AV48</accession>
<name>A0ABV2AV48_9EUKA</name>
<evidence type="ECO:0000256" key="1">
    <source>
        <dbReference type="SAM" id="MobiDB-lite"/>
    </source>
</evidence>